<organism evidence="11 12">
    <name type="scientific">Escallonia rubra</name>
    <dbReference type="NCBI Taxonomy" id="112253"/>
    <lineage>
        <taxon>Eukaryota</taxon>
        <taxon>Viridiplantae</taxon>
        <taxon>Streptophyta</taxon>
        <taxon>Embryophyta</taxon>
        <taxon>Tracheophyta</taxon>
        <taxon>Spermatophyta</taxon>
        <taxon>Magnoliopsida</taxon>
        <taxon>eudicotyledons</taxon>
        <taxon>Gunneridae</taxon>
        <taxon>Pentapetalae</taxon>
        <taxon>asterids</taxon>
        <taxon>campanulids</taxon>
        <taxon>Escalloniales</taxon>
        <taxon>Escalloniaceae</taxon>
        <taxon>Escallonia</taxon>
    </lineage>
</organism>
<dbReference type="InterPro" id="IPR001245">
    <property type="entry name" value="Ser-Thr/Tyr_kinase_cat_dom"/>
</dbReference>
<protein>
    <recommendedName>
        <fullName evidence="4">RING-type E3 ubiquitin transferase</fullName>
        <ecNumber evidence="4">2.3.2.27</ecNumber>
    </recommendedName>
</protein>
<dbReference type="SUPFAM" id="SSF56112">
    <property type="entry name" value="Protein kinase-like (PK-like)"/>
    <property type="match status" value="1"/>
</dbReference>
<dbReference type="GO" id="GO:0005524">
    <property type="term" value="F:ATP binding"/>
    <property type="evidence" value="ECO:0007669"/>
    <property type="project" value="InterPro"/>
</dbReference>
<keyword evidence="6" id="KW-0833">Ubl conjugation pathway</keyword>
<dbReference type="Pfam" id="PF04564">
    <property type="entry name" value="U-box"/>
    <property type="match status" value="1"/>
</dbReference>
<evidence type="ECO:0000256" key="3">
    <source>
        <dbReference type="ARBA" id="ARBA00004906"/>
    </source>
</evidence>
<dbReference type="InterPro" id="IPR000719">
    <property type="entry name" value="Prot_kinase_dom"/>
</dbReference>
<feature type="domain" description="U-box" evidence="10">
    <location>
        <begin position="678"/>
        <end position="749"/>
    </location>
</feature>
<accession>A0AA88S7E8</accession>
<gene>
    <name evidence="11" type="ORF">RJ640_023064</name>
</gene>
<dbReference type="SUPFAM" id="SSF57850">
    <property type="entry name" value="RING/U-box"/>
    <property type="match status" value="1"/>
</dbReference>
<dbReference type="SMART" id="SM00504">
    <property type="entry name" value="Ubox"/>
    <property type="match status" value="1"/>
</dbReference>
<comment type="pathway">
    <text evidence="3">Protein modification; protein ubiquitination.</text>
</comment>
<comment type="catalytic activity">
    <reaction evidence="1">
        <text>S-ubiquitinyl-[E2 ubiquitin-conjugating enzyme]-L-cysteine + [acceptor protein]-L-lysine = [E2 ubiquitin-conjugating enzyme]-L-cysteine + N(6)-ubiquitinyl-[acceptor protein]-L-lysine.</text>
        <dbReference type="EC" id="2.3.2.27"/>
    </reaction>
</comment>
<feature type="region of interest" description="Disordered" evidence="8">
    <location>
        <begin position="142"/>
        <end position="162"/>
    </location>
</feature>
<dbReference type="GO" id="GO:0004672">
    <property type="term" value="F:protein kinase activity"/>
    <property type="evidence" value="ECO:0007669"/>
    <property type="project" value="InterPro"/>
</dbReference>
<dbReference type="InterPro" id="IPR003613">
    <property type="entry name" value="Ubox_domain"/>
</dbReference>
<dbReference type="Gene3D" id="3.30.40.10">
    <property type="entry name" value="Zinc/RING finger domain, C3HC4 (zinc finger)"/>
    <property type="match status" value="1"/>
</dbReference>
<feature type="domain" description="Protein kinase" evidence="9">
    <location>
        <begin position="396"/>
        <end position="657"/>
    </location>
</feature>
<feature type="coiled-coil region" evidence="7">
    <location>
        <begin position="278"/>
        <end position="312"/>
    </location>
</feature>
<dbReference type="GO" id="GO:0061630">
    <property type="term" value="F:ubiquitin protein ligase activity"/>
    <property type="evidence" value="ECO:0007669"/>
    <property type="project" value="UniProtKB-EC"/>
</dbReference>
<dbReference type="PROSITE" id="PS50011">
    <property type="entry name" value="PROTEIN_KINASE_DOM"/>
    <property type="match status" value="1"/>
</dbReference>
<dbReference type="EMBL" id="JAVXUO010001311">
    <property type="protein sequence ID" value="KAK2983530.1"/>
    <property type="molecule type" value="Genomic_DNA"/>
</dbReference>
<dbReference type="InterPro" id="IPR011009">
    <property type="entry name" value="Kinase-like_dom_sf"/>
</dbReference>
<dbReference type="Pfam" id="PF07714">
    <property type="entry name" value="PK_Tyr_Ser-Thr"/>
    <property type="match status" value="1"/>
</dbReference>
<comment type="caution">
    <text evidence="11">The sequence shown here is derived from an EMBL/GenBank/DDBJ whole genome shotgun (WGS) entry which is preliminary data.</text>
</comment>
<evidence type="ECO:0000313" key="11">
    <source>
        <dbReference type="EMBL" id="KAK2983530.1"/>
    </source>
</evidence>
<evidence type="ECO:0000256" key="6">
    <source>
        <dbReference type="ARBA" id="ARBA00022786"/>
    </source>
</evidence>
<sequence>MTNRGAKKVQFVARTSSFAVEEKISPSKLKQQAVKVQAGKVCIEMDNIEKGIVEVVAQHGIRCLVMGAAADKHYSEYAASISIIAFAMKLSELTSSKAKFVCQQAPVSCDIWFACNGRLICRRSASISSHVPSILALSSPTRTKETTLQQSHAADEDGDASKSVEFATRLPNKVLGTVKSTPMLMDEMRDNSPLSSPHRCQDRLLRSSSASVLEVTPQEHAACDMYYKLEHARIDAENSKRKAFEESVRRWKAEEDAVEALRKAEASEGSCVEELKQRKEMEEMLAIQRQELEKMKNQHDHHIKEIQMVRDQKPVLERQIKESSYMEKELEEKIIQAVKLLITFKEKRDELQEECKEANREINKLRKSVVQNSMSLSGPHFPSYSFLEIIEATQNFDPSRKIGEGRSGSVYKGLLQHTKVAVRMLPFCGSQGGLEFEDEVRVLSMVRHPNLVTFIGTCPESRSLIYEYLENGSLEDHLTCRGKAPPLPWHARIRIATEICSALVFLHSNNPCFIHGNVNLNSILLDANLVSKLGDFGIYRLIPDGGESVYPTTLSIKIKPEASVYMDPEFLKTGKLTPGSDVYSFGVVLLRMLTGRPASAIVNDVKCALEKGNFDQVLDFSAGDWPLEQAKQLARLALRCCEEEHLSRPELMSDVWTVIEPMRNLCSPPCLESEGQRRIPSHFVCPIFQEVMKDPYVAADGFTYEADAIKGWLNSGHKTSPMTNLKLEHCDLLPNYALYYAIQEWLQQS</sequence>
<proteinExistence type="predicted"/>
<keyword evidence="7" id="KW-0175">Coiled coil</keyword>
<dbReference type="PANTHER" id="PTHR45647:SF22">
    <property type="entry name" value="U-BOX DOMAIN-CONTAINING PROTEIN 32"/>
    <property type="match status" value="1"/>
</dbReference>
<dbReference type="InterPro" id="IPR051348">
    <property type="entry name" value="U-box_ubiquitin_ligases"/>
</dbReference>
<evidence type="ECO:0000313" key="12">
    <source>
        <dbReference type="Proteomes" id="UP001187471"/>
    </source>
</evidence>
<evidence type="ECO:0000256" key="7">
    <source>
        <dbReference type="SAM" id="Coils"/>
    </source>
</evidence>
<evidence type="ECO:0000256" key="8">
    <source>
        <dbReference type="SAM" id="MobiDB-lite"/>
    </source>
</evidence>
<evidence type="ECO:0000256" key="2">
    <source>
        <dbReference type="ARBA" id="ARBA00003861"/>
    </source>
</evidence>
<reference evidence="11" key="1">
    <citation type="submission" date="2022-12" db="EMBL/GenBank/DDBJ databases">
        <title>Draft genome assemblies for two species of Escallonia (Escalloniales).</title>
        <authorList>
            <person name="Chanderbali A."/>
            <person name="Dervinis C."/>
            <person name="Anghel I."/>
            <person name="Soltis D."/>
            <person name="Soltis P."/>
            <person name="Zapata F."/>
        </authorList>
    </citation>
    <scope>NUCLEOTIDE SEQUENCE</scope>
    <source>
        <strain evidence="11">UCBG92.1500</strain>
        <tissue evidence="11">Leaf</tissue>
    </source>
</reference>
<dbReference type="CDD" id="cd16655">
    <property type="entry name" value="RING-Ubox_WDSUB1-like"/>
    <property type="match status" value="1"/>
</dbReference>
<dbReference type="GO" id="GO:0016567">
    <property type="term" value="P:protein ubiquitination"/>
    <property type="evidence" value="ECO:0007669"/>
    <property type="project" value="InterPro"/>
</dbReference>
<evidence type="ECO:0000256" key="4">
    <source>
        <dbReference type="ARBA" id="ARBA00012483"/>
    </source>
</evidence>
<comment type="function">
    <text evidence="2">Functions as an E3 ubiquitin ligase.</text>
</comment>
<dbReference type="PANTHER" id="PTHR45647">
    <property type="entry name" value="OS02G0152300 PROTEIN"/>
    <property type="match status" value="1"/>
</dbReference>
<feature type="coiled-coil region" evidence="7">
    <location>
        <begin position="341"/>
        <end position="368"/>
    </location>
</feature>
<feature type="compositionally biased region" description="Polar residues" evidence="8">
    <location>
        <begin position="142"/>
        <end position="152"/>
    </location>
</feature>
<evidence type="ECO:0000259" key="10">
    <source>
        <dbReference type="PROSITE" id="PS51698"/>
    </source>
</evidence>
<evidence type="ECO:0000259" key="9">
    <source>
        <dbReference type="PROSITE" id="PS50011"/>
    </source>
</evidence>
<evidence type="ECO:0000256" key="5">
    <source>
        <dbReference type="ARBA" id="ARBA00022679"/>
    </source>
</evidence>
<dbReference type="Proteomes" id="UP001187471">
    <property type="component" value="Unassembled WGS sequence"/>
</dbReference>
<evidence type="ECO:0000256" key="1">
    <source>
        <dbReference type="ARBA" id="ARBA00000900"/>
    </source>
</evidence>
<dbReference type="EC" id="2.3.2.27" evidence="4"/>
<dbReference type="PROSITE" id="PS51698">
    <property type="entry name" value="U_BOX"/>
    <property type="match status" value="1"/>
</dbReference>
<dbReference type="Gene3D" id="1.10.510.10">
    <property type="entry name" value="Transferase(Phosphotransferase) domain 1"/>
    <property type="match status" value="1"/>
</dbReference>
<feature type="compositionally biased region" description="Basic and acidic residues" evidence="8">
    <location>
        <begin position="153"/>
        <end position="162"/>
    </location>
</feature>
<dbReference type="InterPro" id="IPR013083">
    <property type="entry name" value="Znf_RING/FYVE/PHD"/>
</dbReference>
<keyword evidence="5" id="KW-0808">Transferase</keyword>
<dbReference type="Gene3D" id="3.30.200.20">
    <property type="entry name" value="Phosphorylase Kinase, domain 1"/>
    <property type="match status" value="1"/>
</dbReference>
<dbReference type="AlphaFoldDB" id="A0AA88S7E8"/>
<name>A0AA88S7E8_9ASTE</name>
<keyword evidence="12" id="KW-1185">Reference proteome</keyword>